<accession>A0ABV9U7W5</accession>
<organism evidence="2 3">
    <name type="scientific">Actinomadura gamaensis</name>
    <dbReference type="NCBI Taxonomy" id="1763541"/>
    <lineage>
        <taxon>Bacteria</taxon>
        <taxon>Bacillati</taxon>
        <taxon>Actinomycetota</taxon>
        <taxon>Actinomycetes</taxon>
        <taxon>Streptosporangiales</taxon>
        <taxon>Thermomonosporaceae</taxon>
        <taxon>Actinomadura</taxon>
    </lineage>
</organism>
<dbReference type="InterPro" id="IPR001387">
    <property type="entry name" value="Cro/C1-type_HTH"/>
</dbReference>
<dbReference type="EMBL" id="JBHSIT010000010">
    <property type="protein sequence ID" value="MFC4911983.1"/>
    <property type="molecule type" value="Genomic_DNA"/>
</dbReference>
<dbReference type="Proteomes" id="UP001595872">
    <property type="component" value="Unassembled WGS sequence"/>
</dbReference>
<evidence type="ECO:0000313" key="3">
    <source>
        <dbReference type="Proteomes" id="UP001595872"/>
    </source>
</evidence>
<evidence type="ECO:0000313" key="2">
    <source>
        <dbReference type="EMBL" id="MFC4911983.1"/>
    </source>
</evidence>
<keyword evidence="3" id="KW-1185">Reference proteome</keyword>
<sequence length="373" mass="40952">MPLGPLVKDLREALGYSQARLADLLCASADHATVTRETVSRWEHGTRNPGPFWLRHLAAVLEVPLEVLEDAKVNRRRFLTNAAATAIAPVVASDLIRSGFTSALAEDRPGLDEWRDKLVTYGRDYMSLGAAEIQKRLSLDLLVLQQQLETPGLWDVAAKLMTLYGKTFPGSDGAKAATWYRIAAEAADRSQNDETRVWVRGRAAIALGYEGAGLGMADLFASQAMAISDKPSLGRLNAIMGRAHVAALRGDRTTALRLLREGRHVFDRIGSEEQTSDYAVPWWRMNVFVSLMSARLGDERTAVAAQEQARAELPASLPRFTTHLDLHRGLMLAKAGDQQGGIAYAQQALSALPPEKHSLTLRLLMEEIRGRGH</sequence>
<name>A0ABV9U7W5_9ACTN</name>
<dbReference type="CDD" id="cd00093">
    <property type="entry name" value="HTH_XRE"/>
    <property type="match status" value="1"/>
</dbReference>
<dbReference type="SMART" id="SM00530">
    <property type="entry name" value="HTH_XRE"/>
    <property type="match status" value="1"/>
</dbReference>
<comment type="caution">
    <text evidence="2">The sequence shown here is derived from an EMBL/GenBank/DDBJ whole genome shotgun (WGS) entry which is preliminary data.</text>
</comment>
<dbReference type="RefSeq" id="WP_378261432.1">
    <property type="nucleotide sequence ID" value="NZ_JBHSIT010000010.1"/>
</dbReference>
<dbReference type="Gene3D" id="1.10.260.40">
    <property type="entry name" value="lambda repressor-like DNA-binding domains"/>
    <property type="match status" value="1"/>
</dbReference>
<proteinExistence type="predicted"/>
<dbReference type="PROSITE" id="PS50943">
    <property type="entry name" value="HTH_CROC1"/>
    <property type="match status" value="1"/>
</dbReference>
<dbReference type="SUPFAM" id="SSF47413">
    <property type="entry name" value="lambda repressor-like DNA-binding domains"/>
    <property type="match status" value="1"/>
</dbReference>
<feature type="domain" description="HTH cro/C1-type" evidence="1">
    <location>
        <begin position="7"/>
        <end position="68"/>
    </location>
</feature>
<protein>
    <submittedName>
        <fullName evidence="2">Helix-turn-helix domain-containing protein</fullName>
    </submittedName>
</protein>
<dbReference type="InterPro" id="IPR010982">
    <property type="entry name" value="Lambda_DNA-bd_dom_sf"/>
</dbReference>
<dbReference type="Pfam" id="PF01381">
    <property type="entry name" value="HTH_3"/>
    <property type="match status" value="1"/>
</dbReference>
<gene>
    <name evidence="2" type="ORF">ACFPCY_32085</name>
</gene>
<evidence type="ECO:0000259" key="1">
    <source>
        <dbReference type="PROSITE" id="PS50943"/>
    </source>
</evidence>
<reference evidence="3" key="1">
    <citation type="journal article" date="2019" name="Int. J. Syst. Evol. Microbiol.">
        <title>The Global Catalogue of Microorganisms (GCM) 10K type strain sequencing project: providing services to taxonomists for standard genome sequencing and annotation.</title>
        <authorList>
            <consortium name="The Broad Institute Genomics Platform"/>
            <consortium name="The Broad Institute Genome Sequencing Center for Infectious Disease"/>
            <person name="Wu L."/>
            <person name="Ma J."/>
        </authorList>
    </citation>
    <scope>NUCLEOTIDE SEQUENCE [LARGE SCALE GENOMIC DNA]</scope>
    <source>
        <strain evidence="3">KLKA75</strain>
    </source>
</reference>